<dbReference type="PATRIC" id="fig|1354255.3.peg.2188"/>
<evidence type="ECO:0000313" key="10">
    <source>
        <dbReference type="Proteomes" id="UP000078286"/>
    </source>
</evidence>
<dbReference type="Gene3D" id="3.90.540.10">
    <property type="entry name" value="Colicin/pyocin, DNase domain"/>
    <property type="match status" value="1"/>
</dbReference>
<evidence type="ECO:0000256" key="1">
    <source>
        <dbReference type="ARBA" id="ARBA00006811"/>
    </source>
</evidence>
<keyword evidence="4" id="KW-0255">Endonuclease</keyword>
<evidence type="ECO:0000256" key="3">
    <source>
        <dbReference type="ARBA" id="ARBA00022722"/>
    </source>
</evidence>
<evidence type="ECO:0000259" key="8">
    <source>
        <dbReference type="Pfam" id="PF06958"/>
    </source>
</evidence>
<dbReference type="InterPro" id="IPR044925">
    <property type="entry name" value="His-Me_finger_sf"/>
</dbReference>
<evidence type="ECO:0000256" key="7">
    <source>
        <dbReference type="ARBA" id="ARBA00023048"/>
    </source>
</evidence>
<dbReference type="AlphaFoldDB" id="A0A1B7HPQ5"/>
<dbReference type="GO" id="GO:0005102">
    <property type="term" value="F:signaling receptor binding"/>
    <property type="evidence" value="ECO:0007669"/>
    <property type="project" value="InterPro"/>
</dbReference>
<evidence type="ECO:0000256" key="4">
    <source>
        <dbReference type="ARBA" id="ARBA00022759"/>
    </source>
</evidence>
<dbReference type="GO" id="GO:0042742">
    <property type="term" value="P:defense response to bacterium"/>
    <property type="evidence" value="ECO:0007669"/>
    <property type="project" value="UniProtKB-KW"/>
</dbReference>
<dbReference type="Pfam" id="PF06958">
    <property type="entry name" value="Pyocin_S"/>
    <property type="match status" value="1"/>
</dbReference>
<dbReference type="InterPro" id="IPR016128">
    <property type="entry name" value="Pyosin/cloacin_T_dom"/>
</dbReference>
<comment type="caution">
    <text evidence="9">The sequence shown here is derived from an EMBL/GenBank/DDBJ whole genome shotgun (WGS) entry which is preliminary data.</text>
</comment>
<dbReference type="Pfam" id="PF21431">
    <property type="entry name" value="Col-Pyo_DNase"/>
    <property type="match status" value="1"/>
</dbReference>
<dbReference type="GO" id="GO:0019835">
    <property type="term" value="P:cytolysis"/>
    <property type="evidence" value="ECO:0007669"/>
    <property type="project" value="InterPro"/>
</dbReference>
<dbReference type="SUPFAM" id="SSF54060">
    <property type="entry name" value="His-Me finger endonucleases"/>
    <property type="match status" value="1"/>
</dbReference>
<gene>
    <name evidence="9" type="ORF">M979_2114</name>
</gene>
<evidence type="ECO:0000256" key="5">
    <source>
        <dbReference type="ARBA" id="ARBA00022801"/>
    </source>
</evidence>
<dbReference type="InterPro" id="IPR003060">
    <property type="entry name" value="Pyocin_killer"/>
</dbReference>
<organism evidence="9 10">
    <name type="scientific">Buttiauxella noackiae ATCC 51607</name>
    <dbReference type="NCBI Taxonomy" id="1354255"/>
    <lineage>
        <taxon>Bacteria</taxon>
        <taxon>Pseudomonadati</taxon>
        <taxon>Pseudomonadota</taxon>
        <taxon>Gammaproteobacteria</taxon>
        <taxon>Enterobacterales</taxon>
        <taxon>Enterobacteriaceae</taxon>
        <taxon>Buttiauxella</taxon>
    </lineage>
</organism>
<name>A0A1B7HPQ5_9ENTR</name>
<accession>A0A1B7HPQ5</accession>
<dbReference type="Proteomes" id="UP000078286">
    <property type="component" value="Unassembled WGS sequence"/>
</dbReference>
<keyword evidence="7" id="KW-0078">Bacteriocin</keyword>
<dbReference type="EMBL" id="LXEO01000025">
    <property type="protein sequence ID" value="OAT17620.1"/>
    <property type="molecule type" value="Genomic_DNA"/>
</dbReference>
<sequence>MPPFPDEKNFNDYILVFPADSWVKPIYVYLKSARDEPGTAAGKGEVLSGTGKWLEAASTDLGAPVPAQVADKLRGKKLSNFDRFREAFWLAVAEVPELMSQFKRANQTIIRGGNVPISIPSEHVGNRFKIHYRADTPCVQLGRRYAL</sequence>
<dbReference type="InterPro" id="IPR037146">
    <property type="entry name" value="Colicin/pyocin_DNase_dom_sf"/>
</dbReference>
<keyword evidence="6" id="KW-0044">Antibiotic</keyword>
<proteinExistence type="inferred from homology"/>
<comment type="similarity">
    <text evidence="1">Belongs to the colicin/pyosin nuclease family.</text>
</comment>
<dbReference type="PRINTS" id="PR01300">
    <property type="entry name" value="PYOCINKILLER"/>
</dbReference>
<dbReference type="GO" id="GO:0016787">
    <property type="term" value="F:hydrolase activity"/>
    <property type="evidence" value="ECO:0007669"/>
    <property type="project" value="UniProtKB-KW"/>
</dbReference>
<feature type="domain" description="Pyosin/cloacin translocation" evidence="8">
    <location>
        <begin position="3"/>
        <end position="29"/>
    </location>
</feature>
<keyword evidence="10" id="KW-1185">Reference proteome</keyword>
<dbReference type="GO" id="GO:0004519">
    <property type="term" value="F:endonuclease activity"/>
    <property type="evidence" value="ECO:0007669"/>
    <property type="project" value="UniProtKB-KW"/>
</dbReference>
<evidence type="ECO:0000256" key="2">
    <source>
        <dbReference type="ARBA" id="ARBA00022529"/>
    </source>
</evidence>
<keyword evidence="2" id="KW-0929">Antimicrobial</keyword>
<dbReference type="GO" id="GO:0031640">
    <property type="term" value="P:killing of cells of another organism"/>
    <property type="evidence" value="ECO:0007669"/>
    <property type="project" value="UniProtKB-KW"/>
</dbReference>
<keyword evidence="5" id="KW-0378">Hydrolase</keyword>
<keyword evidence="3" id="KW-0540">Nuclease</keyword>
<protein>
    <submittedName>
        <fullName evidence="9">Colicin-like bacteriocin</fullName>
    </submittedName>
</protein>
<evidence type="ECO:0000313" key="9">
    <source>
        <dbReference type="EMBL" id="OAT17620.1"/>
    </source>
</evidence>
<reference evidence="9 10" key="1">
    <citation type="submission" date="2016-04" db="EMBL/GenBank/DDBJ databases">
        <title>ATOL: Assembling a taxonomically balanced genome-scale reconstruction of the evolutionary history of the Enterobacteriaceae.</title>
        <authorList>
            <person name="Plunkett G.III."/>
            <person name="Neeno-Eckwall E.C."/>
            <person name="Glasner J.D."/>
            <person name="Perna N.T."/>
        </authorList>
    </citation>
    <scope>NUCLEOTIDE SEQUENCE [LARGE SCALE GENOMIC DNA]</scope>
    <source>
        <strain evidence="9 10">ATCC 51607</strain>
    </source>
</reference>
<evidence type="ECO:0000256" key="6">
    <source>
        <dbReference type="ARBA" id="ARBA00023022"/>
    </source>
</evidence>